<dbReference type="Pfam" id="PF10112">
    <property type="entry name" value="Halogen_Hydrol"/>
    <property type="match status" value="1"/>
</dbReference>
<dbReference type="InterPro" id="IPR018770">
    <property type="entry name" value="ChloroindolylP_hydrolase"/>
</dbReference>
<dbReference type="OrthoDB" id="7375296at2"/>
<keyword evidence="3" id="KW-1185">Reference proteome</keyword>
<evidence type="ECO:0000313" key="3">
    <source>
        <dbReference type="Proteomes" id="UP000199239"/>
    </source>
</evidence>
<name>A0A1I6PDH0_9RHOB</name>
<proteinExistence type="predicted"/>
<dbReference type="EMBL" id="FPAJ01000001">
    <property type="protein sequence ID" value="SFS38190.1"/>
    <property type="molecule type" value="Genomic_DNA"/>
</dbReference>
<dbReference type="AlphaFoldDB" id="A0A1I6PDH0"/>
<dbReference type="Proteomes" id="UP000199239">
    <property type="component" value="Unassembled WGS sequence"/>
</dbReference>
<reference evidence="3" key="1">
    <citation type="submission" date="2016-10" db="EMBL/GenBank/DDBJ databases">
        <authorList>
            <person name="Varghese N."/>
            <person name="Submissions S."/>
        </authorList>
    </citation>
    <scope>NUCLEOTIDE SEQUENCE [LARGE SCALE GENOMIC DNA]</scope>
    <source>
        <strain evidence="3">DSM 23422</strain>
    </source>
</reference>
<gene>
    <name evidence="2" type="ORF">SAMN04488040_0111</name>
</gene>
<sequence length="298" mass="31988">MAKWYGGKYSQDGDTSQQDGPPTPHRSGAKRVEVDPVGGRANVLFIPAIPLVFMSLNDGAQGLALGLIAAGSLTGAALMLREGLKAEAAYVARKVAERPALPRKMIASLLTGFGVGLAAYKNDPGVAAAVIYGLAALGLHVSAFGIDPLSSKGMEGIDSFQKGRVARVVEEAEKHLTAMSTAIARAGDRQATDRLADFQTTARTLIRTVEEDPRDLTGARKYLSVYLQGARDATVKFADIYANTRDAQARADYLALLDDLDKNFAARTQKSLLEDKSDLNIEIDVLRERLSREGVRLK</sequence>
<organism evidence="2 3">
    <name type="scientific">Sulfitobacter marinus</name>
    <dbReference type="NCBI Taxonomy" id="394264"/>
    <lineage>
        <taxon>Bacteria</taxon>
        <taxon>Pseudomonadati</taxon>
        <taxon>Pseudomonadota</taxon>
        <taxon>Alphaproteobacteria</taxon>
        <taxon>Rhodobacterales</taxon>
        <taxon>Roseobacteraceae</taxon>
        <taxon>Sulfitobacter</taxon>
    </lineage>
</organism>
<evidence type="ECO:0000256" key="1">
    <source>
        <dbReference type="SAM" id="MobiDB-lite"/>
    </source>
</evidence>
<evidence type="ECO:0000313" key="2">
    <source>
        <dbReference type="EMBL" id="SFS38190.1"/>
    </source>
</evidence>
<feature type="region of interest" description="Disordered" evidence="1">
    <location>
        <begin position="1"/>
        <end position="31"/>
    </location>
</feature>
<protein>
    <submittedName>
        <fullName evidence="2">5-bromo-4-chloroindolyl phosphate hydrolysis protein</fullName>
    </submittedName>
</protein>
<accession>A0A1I6PDH0</accession>
<dbReference type="RefSeq" id="WP_093914424.1">
    <property type="nucleotide sequence ID" value="NZ_FPAJ01000001.1"/>
</dbReference>
<dbReference type="STRING" id="394264.SAMN04488040_0111"/>